<dbReference type="EMBL" id="QHJQ01000002">
    <property type="protein sequence ID" value="PXA04860.1"/>
    <property type="molecule type" value="Genomic_DNA"/>
</dbReference>
<dbReference type="InterPro" id="IPR036390">
    <property type="entry name" value="WH_DNA-bd_sf"/>
</dbReference>
<dbReference type="SUPFAM" id="SSF53822">
    <property type="entry name" value="Periplasmic binding protein-like I"/>
    <property type="match status" value="1"/>
</dbReference>
<reference evidence="6 7" key="1">
    <citation type="submission" date="2018-05" db="EMBL/GenBank/DDBJ databases">
        <title>Coraliomargarita sinensis sp. nov., isolated from a marine solar saltern.</title>
        <authorList>
            <person name="Zhou L.Y."/>
        </authorList>
    </citation>
    <scope>NUCLEOTIDE SEQUENCE [LARGE SCALE GENOMIC DNA]</scope>
    <source>
        <strain evidence="6 7">WN38</strain>
    </source>
</reference>
<sequence length="356" mass="40143">MVMKKQPIKTASEQVADLLHEQIMRRTWTETMPGVQCLVKELQVGFQTVKSALGQLENEGLLVPQGQGKRRRIVLPDADRPLETFRIRILPYAKEDRKSPDNAEILIRLLEAGVNIAYAEKSMQDFGMRVDRVARYVKSHPADAWITSAASREINQWFSEQAFPALAINGRTSGLSIASAHNVFIPSLREAIKVLIARGHKRIVMFARRERRKPVPSKPEQAFLDELKAAGIQTGEYNLPEWVETREGLHRLLNELFRLSSPTALIFQETAIFTAARAHISKLGYHAPHDISLLVGESDPSFAWCDPAPAHFHLDYDPLVRRAVRWARNVASGKNDLRQVGFKAKFFEGGTIGPVR</sequence>
<dbReference type="Pfam" id="PF00392">
    <property type="entry name" value="GntR"/>
    <property type="match status" value="1"/>
</dbReference>
<comment type="caution">
    <text evidence="6">The sequence shown here is derived from an EMBL/GenBank/DDBJ whole genome shotgun (WGS) entry which is preliminary data.</text>
</comment>
<keyword evidence="7" id="KW-1185">Reference proteome</keyword>
<evidence type="ECO:0000313" key="7">
    <source>
        <dbReference type="Proteomes" id="UP000247099"/>
    </source>
</evidence>
<dbReference type="GO" id="GO:0003700">
    <property type="term" value="F:DNA-binding transcription factor activity"/>
    <property type="evidence" value="ECO:0007669"/>
    <property type="project" value="InterPro"/>
</dbReference>
<proteinExistence type="predicted"/>
<evidence type="ECO:0000259" key="4">
    <source>
        <dbReference type="Pfam" id="PF00392"/>
    </source>
</evidence>
<dbReference type="InterPro" id="IPR036388">
    <property type="entry name" value="WH-like_DNA-bd_sf"/>
</dbReference>
<dbReference type="Pfam" id="PF13377">
    <property type="entry name" value="Peripla_BP_3"/>
    <property type="match status" value="1"/>
</dbReference>
<dbReference type="InParanoid" id="A0A317ZHD0"/>
<evidence type="ECO:0000259" key="5">
    <source>
        <dbReference type="Pfam" id="PF13377"/>
    </source>
</evidence>
<evidence type="ECO:0000313" key="6">
    <source>
        <dbReference type="EMBL" id="PXA04860.1"/>
    </source>
</evidence>
<evidence type="ECO:0000256" key="3">
    <source>
        <dbReference type="ARBA" id="ARBA00023163"/>
    </source>
</evidence>
<evidence type="ECO:0000256" key="2">
    <source>
        <dbReference type="ARBA" id="ARBA00023125"/>
    </source>
</evidence>
<dbReference type="Gene3D" id="1.10.10.10">
    <property type="entry name" value="Winged helix-like DNA-binding domain superfamily/Winged helix DNA-binding domain"/>
    <property type="match status" value="1"/>
</dbReference>
<organism evidence="6 7">
    <name type="scientific">Coraliomargarita sinensis</name>
    <dbReference type="NCBI Taxonomy" id="2174842"/>
    <lineage>
        <taxon>Bacteria</taxon>
        <taxon>Pseudomonadati</taxon>
        <taxon>Verrucomicrobiota</taxon>
        <taxon>Opitutia</taxon>
        <taxon>Puniceicoccales</taxon>
        <taxon>Coraliomargaritaceae</taxon>
        <taxon>Coraliomargarita</taxon>
    </lineage>
</organism>
<feature type="domain" description="Transcriptional regulator LacI/GalR-like sensor" evidence="5">
    <location>
        <begin position="194"/>
        <end position="331"/>
    </location>
</feature>
<name>A0A317ZHD0_9BACT</name>
<protein>
    <submittedName>
        <fullName evidence="6">Uncharacterized protein</fullName>
    </submittedName>
</protein>
<keyword evidence="1" id="KW-0805">Transcription regulation</keyword>
<dbReference type="Gene3D" id="3.40.50.2300">
    <property type="match status" value="2"/>
</dbReference>
<dbReference type="Proteomes" id="UP000247099">
    <property type="component" value="Unassembled WGS sequence"/>
</dbReference>
<dbReference type="SUPFAM" id="SSF46785">
    <property type="entry name" value="Winged helix' DNA-binding domain"/>
    <property type="match status" value="1"/>
</dbReference>
<gene>
    <name evidence="6" type="ORF">DDZ13_02535</name>
</gene>
<dbReference type="InterPro" id="IPR028082">
    <property type="entry name" value="Peripla_BP_I"/>
</dbReference>
<keyword evidence="2" id="KW-0238">DNA-binding</keyword>
<accession>A0A317ZHD0</accession>
<dbReference type="AlphaFoldDB" id="A0A317ZHD0"/>
<evidence type="ECO:0000256" key="1">
    <source>
        <dbReference type="ARBA" id="ARBA00023015"/>
    </source>
</evidence>
<dbReference type="InterPro" id="IPR046335">
    <property type="entry name" value="LacI/GalR-like_sensor"/>
</dbReference>
<dbReference type="InterPro" id="IPR000524">
    <property type="entry name" value="Tscrpt_reg_HTH_GntR"/>
</dbReference>
<feature type="domain" description="HTH gntR-type" evidence="4">
    <location>
        <begin position="12"/>
        <end position="65"/>
    </location>
</feature>
<keyword evidence="3" id="KW-0804">Transcription</keyword>
<dbReference type="GO" id="GO:0003677">
    <property type="term" value="F:DNA binding"/>
    <property type="evidence" value="ECO:0007669"/>
    <property type="project" value="UniProtKB-KW"/>
</dbReference>